<dbReference type="InterPro" id="IPR011010">
    <property type="entry name" value="DNA_brk_join_enz"/>
</dbReference>
<dbReference type="InterPro" id="IPR050090">
    <property type="entry name" value="Tyrosine_recombinase_XerCD"/>
</dbReference>
<keyword evidence="4" id="KW-0233">DNA recombination</keyword>
<comment type="similarity">
    <text evidence="1">Belongs to the 'phage' integrase family.</text>
</comment>
<keyword evidence="3" id="KW-0238">DNA-binding</keyword>
<dbReference type="InterPro" id="IPR002104">
    <property type="entry name" value="Integrase_catalytic"/>
</dbReference>
<dbReference type="Pfam" id="PF00589">
    <property type="entry name" value="Phage_integrase"/>
    <property type="match status" value="1"/>
</dbReference>
<dbReference type="PROSITE" id="PS51898">
    <property type="entry name" value="TYR_RECOMBINASE"/>
    <property type="match status" value="1"/>
</dbReference>
<keyword evidence="2" id="KW-0229">DNA integration</keyword>
<feature type="domain" description="Tyr recombinase" evidence="5">
    <location>
        <begin position="159"/>
        <end position="318"/>
    </location>
</feature>
<gene>
    <name evidence="6" type="ORF">OFAG_00126</name>
</gene>
<dbReference type="HOGENOM" id="CLU_1003541_0_0_4"/>
<evidence type="ECO:0000256" key="3">
    <source>
        <dbReference type="ARBA" id="ARBA00023125"/>
    </source>
</evidence>
<sequence length="321" mass="37724">MPVYYDKRNKRWRFTFNQVINRNRIRITKLLPKTWNRNQAKEFDQKETARLFGAATGTIKQKHLISQAVVLYCQYKCPDLKGGLEIEKELARLFGYYEGKYIEELADVARDYREAEQSRVKPATIKNKLSYLRAACNYAHKFHKFEAPPPIELPKVKNERQSFIDRREMIMLSRSFRGLGAEREARALVRIAFYSGMRLGEMMSIGRKSALLDDGFNLIDTKNGEDRYVPMHPKITTAVKYLPISYSKKWMQVLIRRAMDNVGLKEIRLHDLRHSTATSLINSEKDLYLVKDLLGHKDIRTTQRYSHVLKKTLQDFVRKIK</sequence>
<dbReference type="RefSeq" id="WP_005875699.1">
    <property type="nucleotide sequence ID" value="NZ_CABMNL010000001.1"/>
</dbReference>
<dbReference type="InterPro" id="IPR013762">
    <property type="entry name" value="Integrase-like_cat_sf"/>
</dbReference>
<dbReference type="Gene3D" id="1.10.150.130">
    <property type="match status" value="1"/>
</dbReference>
<dbReference type="InterPro" id="IPR010998">
    <property type="entry name" value="Integrase_recombinase_N"/>
</dbReference>
<evidence type="ECO:0000313" key="6">
    <source>
        <dbReference type="EMBL" id="EEO26973.1"/>
    </source>
</evidence>
<dbReference type="PANTHER" id="PTHR30349">
    <property type="entry name" value="PHAGE INTEGRASE-RELATED"/>
    <property type="match status" value="1"/>
</dbReference>
<dbReference type="eggNOG" id="COG0582">
    <property type="taxonomic scope" value="Bacteria"/>
</dbReference>
<protein>
    <recommendedName>
        <fullName evidence="5">Tyr recombinase domain-containing protein</fullName>
    </recommendedName>
</protein>
<dbReference type="EMBL" id="ACDP02000029">
    <property type="protein sequence ID" value="EEO26973.1"/>
    <property type="molecule type" value="Genomic_DNA"/>
</dbReference>
<comment type="caution">
    <text evidence="6">The sequence shown here is derived from an EMBL/GenBank/DDBJ whole genome shotgun (WGS) entry which is preliminary data.</text>
</comment>
<dbReference type="Proteomes" id="UP000003973">
    <property type="component" value="Unassembled WGS sequence"/>
</dbReference>
<dbReference type="Gene3D" id="1.10.443.10">
    <property type="entry name" value="Intergrase catalytic core"/>
    <property type="match status" value="1"/>
</dbReference>
<evidence type="ECO:0000256" key="2">
    <source>
        <dbReference type="ARBA" id="ARBA00022908"/>
    </source>
</evidence>
<evidence type="ECO:0000256" key="4">
    <source>
        <dbReference type="ARBA" id="ARBA00023172"/>
    </source>
</evidence>
<dbReference type="SUPFAM" id="SSF56349">
    <property type="entry name" value="DNA breaking-rejoining enzymes"/>
    <property type="match status" value="1"/>
</dbReference>
<reference evidence="6" key="1">
    <citation type="submission" date="2011-10" db="EMBL/GenBank/DDBJ databases">
        <title>The Genome Sequence of Oxalobacter formigenes HOxBLS.</title>
        <authorList>
            <consortium name="The Broad Institute Genome Sequencing Platform"/>
            <person name="Earl A."/>
            <person name="Ward D."/>
            <person name="Feldgarden M."/>
            <person name="Gevers D."/>
            <person name="Allison M.J."/>
            <person name="Humphrey S."/>
            <person name="Young S.K."/>
            <person name="Zeng Q."/>
            <person name="Gargeya S."/>
            <person name="Fitzgerald M."/>
            <person name="Haas B."/>
            <person name="Abouelleil A."/>
            <person name="Alvarado L."/>
            <person name="Arachchi H.M."/>
            <person name="Berlin A."/>
            <person name="Brown A."/>
            <person name="Chapman S.B."/>
            <person name="Chen Z."/>
            <person name="Dunbar C."/>
            <person name="Freedman E."/>
            <person name="Gearin G."/>
            <person name="Goldberg J."/>
            <person name="Griggs A."/>
            <person name="Gujja S."/>
            <person name="Heiman D."/>
            <person name="Howarth C."/>
            <person name="Larson L."/>
            <person name="Lui A."/>
            <person name="MacDonald P.J.P."/>
            <person name="Montmayeur A."/>
            <person name="Murphy C."/>
            <person name="Neiman D."/>
            <person name="Pearson M."/>
            <person name="Priest M."/>
            <person name="Roberts A."/>
            <person name="Saif S."/>
            <person name="Shea T."/>
            <person name="Shenoy N."/>
            <person name="Sisk P."/>
            <person name="Stolte C."/>
            <person name="Sykes S."/>
            <person name="Wortman J."/>
            <person name="Nusbaum C."/>
            <person name="Birren B."/>
        </authorList>
    </citation>
    <scope>NUCLEOTIDE SEQUENCE [LARGE SCALE GENOMIC DNA]</scope>
    <source>
        <strain evidence="6">HOxBLS</strain>
    </source>
</reference>
<keyword evidence="7" id="KW-1185">Reference proteome</keyword>
<dbReference type="PANTHER" id="PTHR30349:SF64">
    <property type="entry name" value="PROPHAGE INTEGRASE INTD-RELATED"/>
    <property type="match status" value="1"/>
</dbReference>
<evidence type="ECO:0000259" key="5">
    <source>
        <dbReference type="PROSITE" id="PS51898"/>
    </source>
</evidence>
<proteinExistence type="inferred from homology"/>
<organism evidence="6 7">
    <name type="scientific">Oxalobacter paraformigenes</name>
    <dbReference type="NCBI Taxonomy" id="556268"/>
    <lineage>
        <taxon>Bacteria</taxon>
        <taxon>Pseudomonadati</taxon>
        <taxon>Pseudomonadota</taxon>
        <taxon>Betaproteobacteria</taxon>
        <taxon>Burkholderiales</taxon>
        <taxon>Oxalobacteraceae</taxon>
        <taxon>Oxalobacter</taxon>
    </lineage>
</organism>
<dbReference type="GO" id="GO:0015074">
    <property type="term" value="P:DNA integration"/>
    <property type="evidence" value="ECO:0007669"/>
    <property type="project" value="UniProtKB-KW"/>
</dbReference>
<dbReference type="GO" id="GO:0003677">
    <property type="term" value="F:DNA binding"/>
    <property type="evidence" value="ECO:0007669"/>
    <property type="project" value="UniProtKB-KW"/>
</dbReference>
<accession>C3X187</accession>
<evidence type="ECO:0000313" key="7">
    <source>
        <dbReference type="Proteomes" id="UP000003973"/>
    </source>
</evidence>
<dbReference type="AlphaFoldDB" id="C3X187"/>
<dbReference type="GO" id="GO:0006310">
    <property type="term" value="P:DNA recombination"/>
    <property type="evidence" value="ECO:0007669"/>
    <property type="project" value="UniProtKB-KW"/>
</dbReference>
<evidence type="ECO:0000256" key="1">
    <source>
        <dbReference type="ARBA" id="ARBA00008857"/>
    </source>
</evidence>
<name>C3X187_9BURK</name>